<proteinExistence type="predicted"/>
<dbReference type="AlphaFoldDB" id="A0A7S4HRN8"/>
<name>A0A7S4HRN8_9EUKA</name>
<sequence>MLALRGLMRPIAPRFARSMSIKVVCTATGPDRPNALTDFTRAVMGQGGSLGGSRSMAVSGTTSISSVVFMPEEASSSAESATETISKLNWALQTSMQDFLVNVRAAKETVPPIVFARVTVTGAERMGILAELADHVGSRSIHLATMRAHTDASRYGADGIEGTDDDEDPLYNVVITLSSQNAAEDVEWIEKEIYELADKMDVAVAFEKLIKE</sequence>
<dbReference type="InterPro" id="IPR050990">
    <property type="entry name" value="UPF0237/GcvR_regulator"/>
</dbReference>
<gene>
    <name evidence="1" type="ORF">CPOL0286_LOCUS5678</name>
</gene>
<dbReference type="PANTHER" id="PTHR34875">
    <property type="entry name" value="UPF0237 PROTEIN MJ1558"/>
    <property type="match status" value="1"/>
</dbReference>
<dbReference type="EMBL" id="HBKO01012738">
    <property type="protein sequence ID" value="CAE2207273.1"/>
    <property type="molecule type" value="Transcribed_RNA"/>
</dbReference>
<accession>A0A7S4HRN8</accession>
<dbReference type="PANTHER" id="PTHR34875:SF6">
    <property type="entry name" value="UPF0237 PROTEIN MJ1558"/>
    <property type="match status" value="1"/>
</dbReference>
<organism evidence="1">
    <name type="scientific">Prymnesium polylepis</name>
    <dbReference type="NCBI Taxonomy" id="72548"/>
    <lineage>
        <taxon>Eukaryota</taxon>
        <taxon>Haptista</taxon>
        <taxon>Haptophyta</taxon>
        <taxon>Prymnesiophyceae</taxon>
        <taxon>Prymnesiales</taxon>
        <taxon>Prymnesiaceae</taxon>
        <taxon>Prymnesium</taxon>
    </lineage>
</organism>
<reference evidence="1" key="1">
    <citation type="submission" date="2021-01" db="EMBL/GenBank/DDBJ databases">
        <authorList>
            <person name="Corre E."/>
            <person name="Pelletier E."/>
            <person name="Niang G."/>
            <person name="Scheremetjew M."/>
            <person name="Finn R."/>
            <person name="Kale V."/>
            <person name="Holt S."/>
            <person name="Cochrane G."/>
            <person name="Meng A."/>
            <person name="Brown T."/>
            <person name="Cohen L."/>
        </authorList>
    </citation>
    <scope>NUCLEOTIDE SEQUENCE</scope>
    <source>
        <strain evidence="1">UIO037</strain>
    </source>
</reference>
<evidence type="ECO:0008006" key="2">
    <source>
        <dbReference type="Google" id="ProtNLM"/>
    </source>
</evidence>
<dbReference type="InterPro" id="IPR045865">
    <property type="entry name" value="ACT-like_dom_sf"/>
</dbReference>
<evidence type="ECO:0000313" key="1">
    <source>
        <dbReference type="EMBL" id="CAE2207273.1"/>
    </source>
</evidence>
<dbReference type="SUPFAM" id="SSF55021">
    <property type="entry name" value="ACT-like"/>
    <property type="match status" value="1"/>
</dbReference>
<protein>
    <recommendedName>
        <fullName evidence="2">ACT domain-containing protein</fullName>
    </recommendedName>
</protein>